<dbReference type="EnsemblPlants" id="novel_model_555_5bd9a17a.1.5bd9b134">
    <property type="protein sequence ID" value="cds.novel_model_555_5bd9a17a.1.5bd9b134"/>
    <property type="gene ID" value="novel_gene_318_5bd9a17a"/>
</dbReference>
<accession>A0A803R650</accession>
<name>A0A803R650_CANSA</name>
<dbReference type="EnsemblPlants" id="novel_model_553_5bd9a17a.3.5bd9b134">
    <property type="protein sequence ID" value="cds.novel_model_553_5bd9a17a.3.5bd9b134"/>
    <property type="gene ID" value="novel_gene_318_5bd9a17a"/>
</dbReference>
<evidence type="ECO:0000313" key="2">
    <source>
        <dbReference type="EnsemblPlants" id="cds.novel_model_554_5bd9a17a.2.5bd9b134"/>
    </source>
</evidence>
<dbReference type="Gramene" id="novel_model_553_5bd9a17a.3.5bd9b134">
    <property type="protein sequence ID" value="cds.novel_model_553_5bd9a17a.3.5bd9b134"/>
    <property type="gene ID" value="novel_gene_318_5bd9a17a"/>
</dbReference>
<dbReference type="EnsemblPlants" id="novel_model_552_5bd9a17a">
    <property type="protein sequence ID" value="cds.novel_model_552_5bd9a17a"/>
    <property type="gene ID" value="novel_gene_318_5bd9a17a"/>
</dbReference>
<feature type="transmembrane region" description="Helical" evidence="1">
    <location>
        <begin position="32"/>
        <end position="54"/>
    </location>
</feature>
<sequence>MLMLLHYCIRGELQQQMISSNLLDSRLMPMPLIIIILLCIYIFISVGICLLLHYQHGWFYF</sequence>
<accession>A0A803R662</accession>
<keyword evidence="1" id="KW-0812">Transmembrane</keyword>
<protein>
    <submittedName>
        <fullName evidence="2">Uncharacterized protein</fullName>
    </submittedName>
</protein>
<accession>A0A803R627</accession>
<evidence type="ECO:0000313" key="3">
    <source>
        <dbReference type="Proteomes" id="UP000596661"/>
    </source>
</evidence>
<reference evidence="2 3" key="1">
    <citation type="submission" date="2018-11" db="EMBL/GenBank/DDBJ databases">
        <authorList>
            <person name="Grassa J C."/>
        </authorList>
    </citation>
    <scope>NUCLEOTIDE SEQUENCE [LARGE SCALE GENOMIC DNA]</scope>
</reference>
<dbReference type="Gramene" id="novel_model_556_5bd9a17a.4.5bd9b134">
    <property type="protein sequence ID" value="cds.novel_model_556_5bd9a17a.4.5bd9b134"/>
    <property type="gene ID" value="novel_gene_318_5bd9a17a"/>
</dbReference>
<accession>A0A803R674</accession>
<dbReference type="Gramene" id="novel_model_555_5bd9a17a.1.5bd9b134">
    <property type="protein sequence ID" value="cds.novel_model_555_5bd9a17a.1.5bd9b134"/>
    <property type="gene ID" value="novel_gene_318_5bd9a17a"/>
</dbReference>
<dbReference type="AlphaFoldDB" id="A0A803R650"/>
<dbReference type="EMBL" id="UZAU01000017">
    <property type="status" value="NOT_ANNOTATED_CDS"/>
    <property type="molecule type" value="Genomic_DNA"/>
</dbReference>
<dbReference type="Gramene" id="novel_model_554_5bd9a17a.2.5bd9b134">
    <property type="protein sequence ID" value="cds.novel_model_554_5bd9a17a.2.5bd9b134"/>
    <property type="gene ID" value="novel_gene_318_5bd9a17a"/>
</dbReference>
<proteinExistence type="predicted"/>
<keyword evidence="1" id="KW-0472">Membrane</keyword>
<dbReference type="Proteomes" id="UP000596661">
    <property type="component" value="Chromosome 1"/>
</dbReference>
<keyword evidence="1" id="KW-1133">Transmembrane helix</keyword>
<dbReference type="EnsemblPlants" id="novel_model_556_5bd9a17a.4.5bd9b134">
    <property type="protein sequence ID" value="cds.novel_model_556_5bd9a17a.4.5bd9b134"/>
    <property type="gene ID" value="novel_gene_318_5bd9a17a"/>
</dbReference>
<accession>A0A803R638</accession>
<evidence type="ECO:0000256" key="1">
    <source>
        <dbReference type="SAM" id="Phobius"/>
    </source>
</evidence>
<reference evidence="2" key="2">
    <citation type="submission" date="2021-03" db="UniProtKB">
        <authorList>
            <consortium name="EnsemblPlants"/>
        </authorList>
    </citation>
    <scope>IDENTIFICATION</scope>
</reference>
<organism evidence="2 3">
    <name type="scientific">Cannabis sativa</name>
    <name type="common">Hemp</name>
    <name type="synonym">Marijuana</name>
    <dbReference type="NCBI Taxonomy" id="3483"/>
    <lineage>
        <taxon>Eukaryota</taxon>
        <taxon>Viridiplantae</taxon>
        <taxon>Streptophyta</taxon>
        <taxon>Embryophyta</taxon>
        <taxon>Tracheophyta</taxon>
        <taxon>Spermatophyta</taxon>
        <taxon>Magnoliopsida</taxon>
        <taxon>eudicotyledons</taxon>
        <taxon>Gunneridae</taxon>
        <taxon>Pentapetalae</taxon>
        <taxon>rosids</taxon>
        <taxon>fabids</taxon>
        <taxon>Rosales</taxon>
        <taxon>Cannabaceae</taxon>
        <taxon>Cannabis</taxon>
    </lineage>
</organism>
<dbReference type="EnsemblPlants" id="novel_model_554_5bd9a17a.2.5bd9b134">
    <property type="protein sequence ID" value="cds.novel_model_554_5bd9a17a.2.5bd9b134"/>
    <property type="gene ID" value="novel_gene_318_5bd9a17a"/>
</dbReference>
<dbReference type="Gramene" id="novel_model_552_5bd9a17a">
    <property type="protein sequence ID" value="cds.novel_model_552_5bd9a17a"/>
    <property type="gene ID" value="novel_gene_318_5bd9a17a"/>
</dbReference>
<keyword evidence="3" id="KW-1185">Reference proteome</keyword>